<keyword evidence="3" id="KW-1185">Reference proteome</keyword>
<dbReference type="EMBL" id="GL891382">
    <property type="protein sequence ID" value="EGO52446.1"/>
    <property type="molecule type" value="Genomic_DNA"/>
</dbReference>
<proteinExistence type="predicted"/>
<organism evidence="2 3">
    <name type="scientific">Neurospora tetrasperma (strain FGSC 2508 / ATCC MYA-4615 / P0657)</name>
    <dbReference type="NCBI Taxonomy" id="510951"/>
    <lineage>
        <taxon>Eukaryota</taxon>
        <taxon>Fungi</taxon>
        <taxon>Dikarya</taxon>
        <taxon>Ascomycota</taxon>
        <taxon>Pezizomycotina</taxon>
        <taxon>Sordariomycetes</taxon>
        <taxon>Sordariomycetidae</taxon>
        <taxon>Sordariales</taxon>
        <taxon>Sordariaceae</taxon>
        <taxon>Neurospora</taxon>
    </lineage>
</organism>
<dbReference type="HOGENOM" id="CLU_3032950_0_0_1"/>
<dbReference type="Proteomes" id="UP000008065">
    <property type="component" value="Unassembled WGS sequence"/>
</dbReference>
<sequence>MTVSQHKRSCPSGEPGDSLGKSDRSHKPRDPASTCPVSSANYHIKLKFTKPRQHQ</sequence>
<dbReference type="VEuPathDB" id="FungiDB:NEUTE1DRAFT_125941"/>
<dbReference type="GeneID" id="20824879"/>
<gene>
    <name evidence="2" type="ORF">NEUTE1DRAFT_125941</name>
</gene>
<reference evidence="3" key="1">
    <citation type="journal article" date="2011" name="Genetics">
        <title>Massive changes in genome architecture accompany the transition to self-fertility in the filamentous fungus Neurospora tetrasperma.</title>
        <authorList>
            <person name="Ellison C.E."/>
            <person name="Stajich J.E."/>
            <person name="Jacobson D.J."/>
            <person name="Natvig D.O."/>
            <person name="Lapidus A."/>
            <person name="Foster B."/>
            <person name="Aerts A."/>
            <person name="Riley R."/>
            <person name="Lindquist E.A."/>
            <person name="Grigoriev I.V."/>
            <person name="Taylor J.W."/>
        </authorList>
    </citation>
    <scope>NUCLEOTIDE SEQUENCE [LARGE SCALE GENOMIC DNA]</scope>
    <source>
        <strain evidence="3">FGSC 2508 / P0657</strain>
    </source>
</reference>
<protein>
    <submittedName>
        <fullName evidence="2">Uncharacterized protein</fullName>
    </submittedName>
</protein>
<name>F8N272_NEUT8</name>
<evidence type="ECO:0000313" key="3">
    <source>
        <dbReference type="Proteomes" id="UP000008065"/>
    </source>
</evidence>
<evidence type="ECO:0000313" key="2">
    <source>
        <dbReference type="EMBL" id="EGO52446.1"/>
    </source>
</evidence>
<dbReference type="AlphaFoldDB" id="F8N272"/>
<feature type="region of interest" description="Disordered" evidence="1">
    <location>
        <begin position="1"/>
        <end position="55"/>
    </location>
</feature>
<evidence type="ECO:0000256" key="1">
    <source>
        <dbReference type="SAM" id="MobiDB-lite"/>
    </source>
</evidence>
<feature type="compositionally biased region" description="Basic residues" evidence="1">
    <location>
        <begin position="44"/>
        <end position="55"/>
    </location>
</feature>
<dbReference type="RefSeq" id="XP_009856087.1">
    <property type="nucleotide sequence ID" value="XM_009857785.1"/>
</dbReference>
<feature type="compositionally biased region" description="Basic and acidic residues" evidence="1">
    <location>
        <begin position="20"/>
        <end position="30"/>
    </location>
</feature>
<accession>F8N272</accession>
<dbReference type="KEGG" id="nte:NEUTE1DRAFT125941"/>